<dbReference type="PATRIC" id="fig|1050174.4.peg.1495"/>
<evidence type="ECO:0000256" key="1">
    <source>
        <dbReference type="SAM" id="Phobius"/>
    </source>
</evidence>
<keyword evidence="3" id="KW-1185">Reference proteome</keyword>
<accession>A0A0G3GRZ9</accession>
<proteinExistence type="predicted"/>
<dbReference type="KEGG" id="cei:CEPID_07420"/>
<dbReference type="OrthoDB" id="3378428at2"/>
<dbReference type="STRING" id="1050174.CEPID_07420"/>
<keyword evidence="1" id="KW-0812">Transmembrane</keyword>
<dbReference type="EMBL" id="CP011541">
    <property type="protein sequence ID" value="AKK03335.1"/>
    <property type="molecule type" value="Genomic_DNA"/>
</dbReference>
<name>A0A0G3GRZ9_9CORY</name>
<dbReference type="RefSeq" id="WP_047240385.1">
    <property type="nucleotide sequence ID" value="NZ_CP011541.1"/>
</dbReference>
<dbReference type="Proteomes" id="UP000035368">
    <property type="component" value="Chromosome"/>
</dbReference>
<protein>
    <submittedName>
        <fullName evidence="2">Uncharacterized protein</fullName>
    </submittedName>
</protein>
<reference evidence="2 3" key="1">
    <citation type="submission" date="2015-05" db="EMBL/GenBank/DDBJ databases">
        <title>Complete genome sequence of Corynebacterium epidermidicanis DSM 45586, isolated from the skin of a dog suffering from pruritus.</title>
        <authorList>
            <person name="Ruckert C."/>
            <person name="Albersmeier A."/>
            <person name="Winkler A."/>
            <person name="Tauch A."/>
        </authorList>
    </citation>
    <scope>NUCLEOTIDE SEQUENCE [LARGE SCALE GENOMIC DNA]</scope>
    <source>
        <strain evidence="2 3">DSM 45586</strain>
    </source>
</reference>
<dbReference type="PROSITE" id="PS51257">
    <property type="entry name" value="PROKAR_LIPOPROTEIN"/>
    <property type="match status" value="1"/>
</dbReference>
<dbReference type="AlphaFoldDB" id="A0A0G3GRZ9"/>
<keyword evidence="1" id="KW-1133">Transmembrane helix</keyword>
<gene>
    <name evidence="2" type="ORF">CEPID_07420</name>
</gene>
<sequence>MKKPIYQALSQIFAVLFLIVGCGAMFGGNYAHSFVTEQLTQEKITMPEGAAITSLKNPDAQAALQPFAGQPLTTGEQAKAYADNFIWEHMMASANGRTYQELGDDIKKAKADGKSEEEIKKLNDARETSFKGDTLRGILLSAYGWWLVGTIALYAGVAMIVVAVLLALAAATVLRTKRA</sequence>
<feature type="transmembrane region" description="Helical" evidence="1">
    <location>
        <begin position="12"/>
        <end position="31"/>
    </location>
</feature>
<evidence type="ECO:0000313" key="2">
    <source>
        <dbReference type="EMBL" id="AKK03335.1"/>
    </source>
</evidence>
<feature type="transmembrane region" description="Helical" evidence="1">
    <location>
        <begin position="143"/>
        <end position="174"/>
    </location>
</feature>
<evidence type="ECO:0000313" key="3">
    <source>
        <dbReference type="Proteomes" id="UP000035368"/>
    </source>
</evidence>
<organism evidence="2 3">
    <name type="scientific">Corynebacterium epidermidicanis</name>
    <dbReference type="NCBI Taxonomy" id="1050174"/>
    <lineage>
        <taxon>Bacteria</taxon>
        <taxon>Bacillati</taxon>
        <taxon>Actinomycetota</taxon>
        <taxon>Actinomycetes</taxon>
        <taxon>Mycobacteriales</taxon>
        <taxon>Corynebacteriaceae</taxon>
        <taxon>Corynebacterium</taxon>
    </lineage>
</organism>
<keyword evidence="1" id="KW-0472">Membrane</keyword>